<gene>
    <name evidence="2" type="ORF">A1O3_05250</name>
</gene>
<keyword evidence="3" id="KW-1185">Reference proteome</keyword>
<dbReference type="GeneID" id="19169365"/>
<reference evidence="2 3" key="1">
    <citation type="submission" date="2013-03" db="EMBL/GenBank/DDBJ databases">
        <title>The Genome Sequence of Capronia epimyces CBS 606.96.</title>
        <authorList>
            <consortium name="The Broad Institute Genomics Platform"/>
            <person name="Cuomo C."/>
            <person name="de Hoog S."/>
            <person name="Gorbushina A."/>
            <person name="Walker B."/>
            <person name="Young S.K."/>
            <person name="Zeng Q."/>
            <person name="Gargeya S."/>
            <person name="Fitzgerald M."/>
            <person name="Haas B."/>
            <person name="Abouelleil A."/>
            <person name="Allen A.W."/>
            <person name="Alvarado L."/>
            <person name="Arachchi H.M."/>
            <person name="Berlin A.M."/>
            <person name="Chapman S.B."/>
            <person name="Gainer-Dewar J."/>
            <person name="Goldberg J."/>
            <person name="Griggs A."/>
            <person name="Gujja S."/>
            <person name="Hansen M."/>
            <person name="Howarth C."/>
            <person name="Imamovic A."/>
            <person name="Ireland A."/>
            <person name="Larimer J."/>
            <person name="McCowan C."/>
            <person name="Murphy C."/>
            <person name="Pearson M."/>
            <person name="Poon T.W."/>
            <person name="Priest M."/>
            <person name="Roberts A."/>
            <person name="Saif S."/>
            <person name="Shea T."/>
            <person name="Sisk P."/>
            <person name="Sykes S."/>
            <person name="Wortman J."/>
            <person name="Nusbaum C."/>
            <person name="Birren B."/>
        </authorList>
    </citation>
    <scope>NUCLEOTIDE SEQUENCE [LARGE SCALE GENOMIC DNA]</scope>
    <source>
        <strain evidence="2 3">CBS 606.96</strain>
    </source>
</reference>
<organism evidence="2 3">
    <name type="scientific">Capronia epimyces CBS 606.96</name>
    <dbReference type="NCBI Taxonomy" id="1182542"/>
    <lineage>
        <taxon>Eukaryota</taxon>
        <taxon>Fungi</taxon>
        <taxon>Dikarya</taxon>
        <taxon>Ascomycota</taxon>
        <taxon>Pezizomycotina</taxon>
        <taxon>Eurotiomycetes</taxon>
        <taxon>Chaetothyriomycetidae</taxon>
        <taxon>Chaetothyriales</taxon>
        <taxon>Herpotrichiellaceae</taxon>
        <taxon>Capronia</taxon>
    </lineage>
</organism>
<dbReference type="RefSeq" id="XP_007733565.1">
    <property type="nucleotide sequence ID" value="XM_007735375.1"/>
</dbReference>
<name>W9Y4K8_9EURO</name>
<dbReference type="EMBL" id="AMGY01000004">
    <property type="protein sequence ID" value="EXJ84580.1"/>
    <property type="molecule type" value="Genomic_DNA"/>
</dbReference>
<feature type="region of interest" description="Disordered" evidence="1">
    <location>
        <begin position="1"/>
        <end position="74"/>
    </location>
</feature>
<evidence type="ECO:0000313" key="3">
    <source>
        <dbReference type="Proteomes" id="UP000019478"/>
    </source>
</evidence>
<dbReference type="AlphaFoldDB" id="W9Y4K8"/>
<evidence type="ECO:0000313" key="2">
    <source>
        <dbReference type="EMBL" id="EXJ84580.1"/>
    </source>
</evidence>
<accession>W9Y4K8</accession>
<comment type="caution">
    <text evidence="2">The sequence shown here is derived from an EMBL/GenBank/DDBJ whole genome shotgun (WGS) entry which is preliminary data.</text>
</comment>
<feature type="compositionally biased region" description="Polar residues" evidence="1">
    <location>
        <begin position="65"/>
        <end position="74"/>
    </location>
</feature>
<dbReference type="Proteomes" id="UP000019478">
    <property type="component" value="Unassembled WGS sequence"/>
</dbReference>
<protein>
    <submittedName>
        <fullName evidence="2">Uncharacterized protein</fullName>
    </submittedName>
</protein>
<sequence length="312" mass="34888">MSSSRKRSARAVCLDHGFGTNVKQKKPRTRSVSPSPPPSEEVSQFPSSPDHPPSGDTPDQRDASDSVTPASTAAESLVSHGIELDSVTSCTSSQPAKQEPNLEVCYGTIYGVHVAPLKRRNRSTDSNISFNNPDKPWRVRFRSGAVILINDVLDEVAHLDMHHSPILTRLRQKVPMLRCDVYTIQDKDIKPRRPKNSSHQVLEGVVNVYGDESQADIVATELDKDGIFLQEPSHLDKAILYVNPQVYTVDENNTTPLFMQQDHDKQRDFEGRIAAIINERITFDQDHDFVQDRRIISTLKPYVTFGSHSGHG</sequence>
<evidence type="ECO:0000256" key="1">
    <source>
        <dbReference type="SAM" id="MobiDB-lite"/>
    </source>
</evidence>
<proteinExistence type="predicted"/>
<dbReference type="HOGENOM" id="CLU_891371_0_0_1"/>